<evidence type="ECO:0000259" key="11">
    <source>
        <dbReference type="PROSITE" id="PS50011"/>
    </source>
</evidence>
<dbReference type="PANTHER" id="PTHR44899:SF3">
    <property type="entry name" value="SERINE_THREONINE-PROTEIN KINASE NEK1"/>
    <property type="match status" value="1"/>
</dbReference>
<dbReference type="PANTHER" id="PTHR44899">
    <property type="entry name" value="CAMK FAMILY PROTEIN KINASE"/>
    <property type="match status" value="1"/>
</dbReference>
<dbReference type="Gene3D" id="1.10.510.10">
    <property type="entry name" value="Transferase(Phosphotransferase) domain 1"/>
    <property type="match status" value="1"/>
</dbReference>
<dbReference type="EC" id="2.7.11.1" evidence="1"/>
<dbReference type="SMART" id="SM00220">
    <property type="entry name" value="S_TKc"/>
    <property type="match status" value="1"/>
</dbReference>
<sequence length="287" mass="32716">MPMFKKIREVGSGTFGKALLVADEHGKEFVMKVIDTAMMDIQARKTAQNEAQLLAGLGPHPFIIRYYRSYIQAKKLYIIMDFAEGGDMYQKIRKQQSLAQHFEEKTIRRWFTQAALGVHYLHRKHILHRDLKTQNIFLGKDGQLLLGDFGISKVLENTLACAQTTIGTPYYLSPELCRGEAYSYPADIWALGCILYEMASLKKPFEGSNIEELIRSIKSDKIPSLPRRYTSELSDLCLSLLHQNPSKRPSISEILECDIIKKEVEPIMAAHEKSKVYNTDIIGKTRS</sequence>
<accession>A0ABQ7J701</accession>
<dbReference type="PIRSF" id="PIRSF000654">
    <property type="entry name" value="Integrin-linked_kinase"/>
    <property type="match status" value="1"/>
</dbReference>
<dbReference type="CDD" id="cd08215">
    <property type="entry name" value="STKc_Nek"/>
    <property type="match status" value="1"/>
</dbReference>
<keyword evidence="13" id="KW-1185">Reference proteome</keyword>
<evidence type="ECO:0000256" key="9">
    <source>
        <dbReference type="PROSITE-ProRule" id="PRU10141"/>
    </source>
</evidence>
<dbReference type="EMBL" id="JADAQX010000609">
    <property type="protein sequence ID" value="KAF8819769.1"/>
    <property type="molecule type" value="Genomic_DNA"/>
</dbReference>
<keyword evidence="5 12" id="KW-0418">Kinase</keyword>
<dbReference type="InterPro" id="IPR051131">
    <property type="entry name" value="NEK_Ser/Thr_kinase_NIMA"/>
</dbReference>
<evidence type="ECO:0000256" key="7">
    <source>
        <dbReference type="ARBA" id="ARBA00047899"/>
    </source>
</evidence>
<comment type="similarity">
    <text evidence="10">Belongs to the protein kinase superfamily.</text>
</comment>
<evidence type="ECO:0000256" key="1">
    <source>
        <dbReference type="ARBA" id="ARBA00012513"/>
    </source>
</evidence>
<feature type="binding site" evidence="9">
    <location>
        <position position="32"/>
    </location>
    <ligand>
        <name>ATP</name>
        <dbReference type="ChEBI" id="CHEBI:30616"/>
    </ligand>
</feature>
<keyword evidence="6 9" id="KW-0067">ATP-binding</keyword>
<evidence type="ECO:0000256" key="3">
    <source>
        <dbReference type="ARBA" id="ARBA00022679"/>
    </source>
</evidence>
<evidence type="ECO:0000256" key="5">
    <source>
        <dbReference type="ARBA" id="ARBA00022777"/>
    </source>
</evidence>
<evidence type="ECO:0000256" key="8">
    <source>
        <dbReference type="ARBA" id="ARBA00048679"/>
    </source>
</evidence>
<comment type="catalytic activity">
    <reaction evidence="8">
        <text>L-seryl-[protein] + ATP = O-phospho-L-seryl-[protein] + ADP + H(+)</text>
        <dbReference type="Rhea" id="RHEA:17989"/>
        <dbReference type="Rhea" id="RHEA-COMP:9863"/>
        <dbReference type="Rhea" id="RHEA-COMP:11604"/>
        <dbReference type="ChEBI" id="CHEBI:15378"/>
        <dbReference type="ChEBI" id="CHEBI:29999"/>
        <dbReference type="ChEBI" id="CHEBI:30616"/>
        <dbReference type="ChEBI" id="CHEBI:83421"/>
        <dbReference type="ChEBI" id="CHEBI:456216"/>
        <dbReference type="EC" id="2.7.11.1"/>
    </reaction>
</comment>
<dbReference type="Pfam" id="PF00069">
    <property type="entry name" value="Pkinase"/>
    <property type="match status" value="1"/>
</dbReference>
<reference evidence="12 13" key="1">
    <citation type="journal article" date="2020" name="bioRxiv">
        <title>Metabolic contributions of an alphaproteobacterial endosymbiont in the apicomplexan Cardiosporidium cionae.</title>
        <authorList>
            <person name="Hunter E.S."/>
            <person name="Paight C.J."/>
            <person name="Lane C.E."/>
        </authorList>
    </citation>
    <scope>NUCLEOTIDE SEQUENCE [LARGE SCALE GENOMIC DNA]</scope>
    <source>
        <strain evidence="12">ESH_2018</strain>
    </source>
</reference>
<protein>
    <recommendedName>
        <fullName evidence="1">non-specific serine/threonine protein kinase</fullName>
        <ecNumber evidence="1">2.7.11.1</ecNumber>
    </recommendedName>
</protein>
<evidence type="ECO:0000256" key="6">
    <source>
        <dbReference type="ARBA" id="ARBA00022840"/>
    </source>
</evidence>
<keyword evidence="4 9" id="KW-0547">Nucleotide-binding</keyword>
<gene>
    <name evidence="12" type="ORF">IE077_004023</name>
</gene>
<evidence type="ECO:0000313" key="13">
    <source>
        <dbReference type="Proteomes" id="UP000823046"/>
    </source>
</evidence>
<evidence type="ECO:0000313" key="12">
    <source>
        <dbReference type="EMBL" id="KAF8819769.1"/>
    </source>
</evidence>
<keyword evidence="3" id="KW-0808">Transferase</keyword>
<dbReference type="GO" id="GO:0016301">
    <property type="term" value="F:kinase activity"/>
    <property type="evidence" value="ECO:0007669"/>
    <property type="project" value="UniProtKB-KW"/>
</dbReference>
<keyword evidence="2 10" id="KW-0723">Serine/threonine-protein kinase</keyword>
<comment type="catalytic activity">
    <reaction evidence="7">
        <text>L-threonyl-[protein] + ATP = O-phospho-L-threonyl-[protein] + ADP + H(+)</text>
        <dbReference type="Rhea" id="RHEA:46608"/>
        <dbReference type="Rhea" id="RHEA-COMP:11060"/>
        <dbReference type="Rhea" id="RHEA-COMP:11605"/>
        <dbReference type="ChEBI" id="CHEBI:15378"/>
        <dbReference type="ChEBI" id="CHEBI:30013"/>
        <dbReference type="ChEBI" id="CHEBI:30616"/>
        <dbReference type="ChEBI" id="CHEBI:61977"/>
        <dbReference type="ChEBI" id="CHEBI:456216"/>
        <dbReference type="EC" id="2.7.11.1"/>
    </reaction>
</comment>
<evidence type="ECO:0000256" key="2">
    <source>
        <dbReference type="ARBA" id="ARBA00022527"/>
    </source>
</evidence>
<proteinExistence type="inferred from homology"/>
<dbReference type="SUPFAM" id="SSF56112">
    <property type="entry name" value="Protein kinase-like (PK-like)"/>
    <property type="match status" value="1"/>
</dbReference>
<dbReference type="PROSITE" id="PS00108">
    <property type="entry name" value="PROTEIN_KINASE_ST"/>
    <property type="match status" value="1"/>
</dbReference>
<evidence type="ECO:0000256" key="4">
    <source>
        <dbReference type="ARBA" id="ARBA00022741"/>
    </source>
</evidence>
<name>A0ABQ7J701_9APIC</name>
<comment type="caution">
    <text evidence="12">The sequence shown here is derived from an EMBL/GenBank/DDBJ whole genome shotgun (WGS) entry which is preliminary data.</text>
</comment>
<dbReference type="InterPro" id="IPR008271">
    <property type="entry name" value="Ser/Thr_kinase_AS"/>
</dbReference>
<dbReference type="InterPro" id="IPR011009">
    <property type="entry name" value="Kinase-like_dom_sf"/>
</dbReference>
<dbReference type="InterPro" id="IPR017441">
    <property type="entry name" value="Protein_kinase_ATP_BS"/>
</dbReference>
<dbReference type="PROSITE" id="PS00107">
    <property type="entry name" value="PROTEIN_KINASE_ATP"/>
    <property type="match status" value="1"/>
</dbReference>
<feature type="domain" description="Protein kinase" evidence="11">
    <location>
        <begin position="4"/>
        <end position="268"/>
    </location>
</feature>
<organism evidence="12 13">
    <name type="scientific">Cardiosporidium cionae</name>
    <dbReference type="NCBI Taxonomy" id="476202"/>
    <lineage>
        <taxon>Eukaryota</taxon>
        <taxon>Sar</taxon>
        <taxon>Alveolata</taxon>
        <taxon>Apicomplexa</taxon>
        <taxon>Aconoidasida</taxon>
        <taxon>Nephromycida</taxon>
        <taxon>Cardiosporidium</taxon>
    </lineage>
</organism>
<dbReference type="InterPro" id="IPR000719">
    <property type="entry name" value="Prot_kinase_dom"/>
</dbReference>
<evidence type="ECO:0000256" key="10">
    <source>
        <dbReference type="RuleBase" id="RU000304"/>
    </source>
</evidence>
<dbReference type="PROSITE" id="PS50011">
    <property type="entry name" value="PROTEIN_KINASE_DOM"/>
    <property type="match status" value="1"/>
</dbReference>
<dbReference type="Proteomes" id="UP000823046">
    <property type="component" value="Unassembled WGS sequence"/>
</dbReference>
<dbReference type="Gene3D" id="3.30.200.20">
    <property type="entry name" value="Phosphorylase Kinase, domain 1"/>
    <property type="match status" value="1"/>
</dbReference>